<feature type="compositionally biased region" description="Polar residues" evidence="11">
    <location>
        <begin position="84"/>
        <end position="95"/>
    </location>
</feature>
<evidence type="ECO:0000256" key="7">
    <source>
        <dbReference type="ARBA" id="ARBA00023015"/>
    </source>
</evidence>
<gene>
    <name evidence="13" type="ORF">PHACADRAFT_205070</name>
</gene>
<dbReference type="EMBL" id="JH930469">
    <property type="protein sequence ID" value="EKM58823.1"/>
    <property type="molecule type" value="Genomic_DNA"/>
</dbReference>
<evidence type="ECO:0000256" key="4">
    <source>
        <dbReference type="ARBA" id="ARBA00022737"/>
    </source>
</evidence>
<dbReference type="GeneID" id="18912331"/>
<dbReference type="GO" id="GO:0005634">
    <property type="term" value="C:nucleus"/>
    <property type="evidence" value="ECO:0007669"/>
    <property type="project" value="UniProtKB-SubCell"/>
</dbReference>
<dbReference type="InterPro" id="IPR013087">
    <property type="entry name" value="Znf_C2H2_type"/>
</dbReference>
<feature type="region of interest" description="Disordered" evidence="11">
    <location>
        <begin position="82"/>
        <end position="101"/>
    </location>
</feature>
<accession>K5W4M1</accession>
<feature type="domain" description="C2H2-type" evidence="12">
    <location>
        <begin position="73"/>
        <end position="100"/>
    </location>
</feature>
<dbReference type="GO" id="GO:0008270">
    <property type="term" value="F:zinc ion binding"/>
    <property type="evidence" value="ECO:0007669"/>
    <property type="project" value="UniProtKB-KW"/>
</dbReference>
<evidence type="ECO:0000259" key="12">
    <source>
        <dbReference type="PROSITE" id="PS50157"/>
    </source>
</evidence>
<keyword evidence="7" id="KW-0805">Transcription regulation</keyword>
<evidence type="ECO:0000256" key="3">
    <source>
        <dbReference type="ARBA" id="ARBA00022723"/>
    </source>
</evidence>
<evidence type="ECO:0000256" key="10">
    <source>
        <dbReference type="PROSITE-ProRule" id="PRU00042"/>
    </source>
</evidence>
<evidence type="ECO:0000256" key="8">
    <source>
        <dbReference type="ARBA" id="ARBA00023163"/>
    </source>
</evidence>
<evidence type="ECO:0000256" key="1">
    <source>
        <dbReference type="ARBA" id="ARBA00004123"/>
    </source>
</evidence>
<name>K5W4M1_PHACS</name>
<dbReference type="RefSeq" id="XP_007391415.1">
    <property type="nucleotide sequence ID" value="XM_007391353.1"/>
</dbReference>
<dbReference type="AlphaFoldDB" id="K5W4M1"/>
<evidence type="ECO:0000313" key="13">
    <source>
        <dbReference type="EMBL" id="EKM58823.1"/>
    </source>
</evidence>
<keyword evidence="8" id="KW-0804">Transcription</keyword>
<feature type="region of interest" description="Disordered" evidence="11">
    <location>
        <begin position="37"/>
        <end position="67"/>
    </location>
</feature>
<evidence type="ECO:0000313" key="14">
    <source>
        <dbReference type="Proteomes" id="UP000008370"/>
    </source>
</evidence>
<dbReference type="Gene3D" id="3.30.160.60">
    <property type="entry name" value="Classic Zinc Finger"/>
    <property type="match status" value="1"/>
</dbReference>
<dbReference type="OrthoDB" id="6077919at2759"/>
<dbReference type="InterPro" id="IPR036236">
    <property type="entry name" value="Znf_C2H2_sf"/>
</dbReference>
<keyword evidence="6" id="KW-0862">Zinc</keyword>
<keyword evidence="3" id="KW-0479">Metal-binding</keyword>
<keyword evidence="9" id="KW-0539">Nucleus</keyword>
<reference evidence="13 14" key="1">
    <citation type="journal article" date="2012" name="BMC Genomics">
        <title>Comparative genomics of the white-rot fungi, Phanerochaete carnosa and P. chrysosporium, to elucidate the genetic basis of the distinct wood types they colonize.</title>
        <authorList>
            <person name="Suzuki H."/>
            <person name="MacDonald J."/>
            <person name="Syed K."/>
            <person name="Salamov A."/>
            <person name="Hori C."/>
            <person name="Aerts A."/>
            <person name="Henrissat B."/>
            <person name="Wiebenga A."/>
            <person name="vanKuyk P.A."/>
            <person name="Barry K."/>
            <person name="Lindquist E."/>
            <person name="LaButti K."/>
            <person name="Lapidus A."/>
            <person name="Lucas S."/>
            <person name="Coutinho P."/>
            <person name="Gong Y."/>
            <person name="Samejima M."/>
            <person name="Mahadevan R."/>
            <person name="Abou-Zaid M."/>
            <person name="de Vries R.P."/>
            <person name="Igarashi K."/>
            <person name="Yadav J.S."/>
            <person name="Grigoriev I.V."/>
            <person name="Master E.R."/>
        </authorList>
    </citation>
    <scope>NUCLEOTIDE SEQUENCE [LARGE SCALE GENOMIC DNA]</scope>
    <source>
        <strain evidence="13 14">HHB-10118-sp</strain>
    </source>
</reference>
<keyword evidence="4" id="KW-0677">Repeat</keyword>
<dbReference type="KEGG" id="pco:PHACADRAFT_205070"/>
<dbReference type="SUPFAM" id="SSF57667">
    <property type="entry name" value="beta-beta-alpha zinc fingers"/>
    <property type="match status" value="1"/>
</dbReference>
<feature type="compositionally biased region" description="Polar residues" evidence="11">
    <location>
        <begin position="48"/>
        <end position="59"/>
    </location>
</feature>
<evidence type="ECO:0000256" key="2">
    <source>
        <dbReference type="ARBA" id="ARBA00006991"/>
    </source>
</evidence>
<comment type="subcellular location">
    <subcellularLocation>
        <location evidence="1">Nucleus</location>
    </subcellularLocation>
</comment>
<evidence type="ECO:0000256" key="11">
    <source>
        <dbReference type="SAM" id="MobiDB-lite"/>
    </source>
</evidence>
<dbReference type="InParanoid" id="K5W4M1"/>
<evidence type="ECO:0000256" key="5">
    <source>
        <dbReference type="ARBA" id="ARBA00022771"/>
    </source>
</evidence>
<keyword evidence="14" id="KW-1185">Reference proteome</keyword>
<sequence>MYHAICHHELRLAGMSYPAARQGESLPSIRELFPEYFPSKKPEAPNPNVLSPQTLSQRQAPPATVADQAKKKYACEACGKRFQRPSSVRSHTVSHTGERRE</sequence>
<dbReference type="FunFam" id="3.30.160.60:FF:000193">
    <property type="entry name" value="Zinc finger protein 300"/>
    <property type="match status" value="1"/>
</dbReference>
<dbReference type="HOGENOM" id="CLU_2292657_0_0_1"/>
<dbReference type="Proteomes" id="UP000008370">
    <property type="component" value="Unassembled WGS sequence"/>
</dbReference>
<evidence type="ECO:0000256" key="6">
    <source>
        <dbReference type="ARBA" id="ARBA00022833"/>
    </source>
</evidence>
<organism evidence="13 14">
    <name type="scientific">Phanerochaete carnosa (strain HHB-10118-sp)</name>
    <name type="common">White-rot fungus</name>
    <name type="synonym">Peniophora carnosa</name>
    <dbReference type="NCBI Taxonomy" id="650164"/>
    <lineage>
        <taxon>Eukaryota</taxon>
        <taxon>Fungi</taxon>
        <taxon>Dikarya</taxon>
        <taxon>Basidiomycota</taxon>
        <taxon>Agaricomycotina</taxon>
        <taxon>Agaricomycetes</taxon>
        <taxon>Polyporales</taxon>
        <taxon>Phanerochaetaceae</taxon>
        <taxon>Phanerochaete</taxon>
    </lineage>
</organism>
<keyword evidence="5 10" id="KW-0863">Zinc-finger</keyword>
<proteinExistence type="inferred from homology"/>
<evidence type="ECO:0000256" key="9">
    <source>
        <dbReference type="ARBA" id="ARBA00023242"/>
    </source>
</evidence>
<dbReference type="PROSITE" id="PS50157">
    <property type="entry name" value="ZINC_FINGER_C2H2_2"/>
    <property type="match status" value="1"/>
</dbReference>
<protein>
    <recommendedName>
        <fullName evidence="12">C2H2-type domain-containing protein</fullName>
    </recommendedName>
</protein>
<comment type="similarity">
    <text evidence="2">Belongs to the krueppel C2H2-type zinc-finger protein family.</text>
</comment>
<dbReference type="PROSITE" id="PS00028">
    <property type="entry name" value="ZINC_FINGER_C2H2_1"/>
    <property type="match status" value="1"/>
</dbReference>